<dbReference type="InterPro" id="IPR026058">
    <property type="entry name" value="LIPIN"/>
</dbReference>
<reference evidence="2 3" key="1">
    <citation type="submission" date="2018-01" db="EMBL/GenBank/DDBJ databases">
        <title>Comparison of the Chinese Bamboo Partridge and Red Junglefowl genome sequences highlights the importance of demography in genome evolution.</title>
        <authorList>
            <person name="Tiley G.P."/>
            <person name="Kimball R.T."/>
            <person name="Braun E.L."/>
            <person name="Burleigh J.G."/>
        </authorList>
    </citation>
    <scope>NUCLEOTIDE SEQUENCE [LARGE SCALE GENOMIC DNA]</scope>
    <source>
        <strain evidence="2">RTK389</strain>
        <tissue evidence="2">Blood</tissue>
    </source>
</reference>
<comment type="caution">
    <text evidence="2">The sequence shown here is derived from an EMBL/GenBank/DDBJ whole genome shotgun (WGS) entry which is preliminary data.</text>
</comment>
<evidence type="ECO:0000313" key="2">
    <source>
        <dbReference type="EMBL" id="POI19656.1"/>
    </source>
</evidence>
<dbReference type="InterPro" id="IPR013209">
    <property type="entry name" value="LNS2"/>
</dbReference>
<dbReference type="GO" id="GO:0032869">
    <property type="term" value="P:cellular response to insulin stimulus"/>
    <property type="evidence" value="ECO:0007669"/>
    <property type="project" value="TreeGrafter"/>
</dbReference>
<organism evidence="2 3">
    <name type="scientific">Bambusicola thoracicus</name>
    <name type="common">Chinese bamboo-partridge</name>
    <name type="synonym">Perdix thoracica</name>
    <dbReference type="NCBI Taxonomy" id="9083"/>
    <lineage>
        <taxon>Eukaryota</taxon>
        <taxon>Metazoa</taxon>
        <taxon>Chordata</taxon>
        <taxon>Craniata</taxon>
        <taxon>Vertebrata</taxon>
        <taxon>Euteleostomi</taxon>
        <taxon>Archelosauria</taxon>
        <taxon>Archosauria</taxon>
        <taxon>Dinosauria</taxon>
        <taxon>Saurischia</taxon>
        <taxon>Theropoda</taxon>
        <taxon>Coelurosauria</taxon>
        <taxon>Aves</taxon>
        <taxon>Neognathae</taxon>
        <taxon>Galloanserae</taxon>
        <taxon>Galliformes</taxon>
        <taxon>Phasianidae</taxon>
        <taxon>Perdicinae</taxon>
        <taxon>Bambusicola</taxon>
    </lineage>
</organism>
<evidence type="ECO:0000313" key="3">
    <source>
        <dbReference type="Proteomes" id="UP000237246"/>
    </source>
</evidence>
<dbReference type="GO" id="GO:0008195">
    <property type="term" value="F:phosphatidate phosphatase activity"/>
    <property type="evidence" value="ECO:0007669"/>
    <property type="project" value="TreeGrafter"/>
</dbReference>
<keyword evidence="3" id="KW-1185">Reference proteome</keyword>
<proteinExistence type="predicted"/>
<protein>
    <recommendedName>
        <fullName evidence="1">Lipin/Ned1/Smp2 (LNS2) domain-containing protein</fullName>
    </recommendedName>
</protein>
<sequence>GRLNLTDGRNKVVFRVIIQYQDMCCCEATVCLWSWDGKVGSSDTDGTIIKSNALGHILLHLGKGWAHRGIAKLFHSIHLYEQLVEVMELIFPPLGKEGSMAVLCPECSHFTYWRPPPLPAIDLKAFS</sequence>
<dbReference type="PANTHER" id="PTHR12181">
    <property type="entry name" value="LIPIN"/>
    <property type="match status" value="1"/>
</dbReference>
<dbReference type="Proteomes" id="UP000237246">
    <property type="component" value="Unassembled WGS sequence"/>
</dbReference>
<gene>
    <name evidence="2" type="ORF">CIB84_016599</name>
</gene>
<dbReference type="PANTHER" id="PTHR12181:SF12">
    <property type="entry name" value="PHOSPHATIDATE PHOSPHATASE"/>
    <property type="match status" value="1"/>
</dbReference>
<dbReference type="OrthoDB" id="4567at2759"/>
<accession>A0A2P4S6A9</accession>
<dbReference type="GO" id="GO:0005634">
    <property type="term" value="C:nucleus"/>
    <property type="evidence" value="ECO:0007669"/>
    <property type="project" value="TreeGrafter"/>
</dbReference>
<name>A0A2P4S6A9_BAMTH</name>
<dbReference type="GO" id="GO:0045944">
    <property type="term" value="P:positive regulation of transcription by RNA polymerase II"/>
    <property type="evidence" value="ECO:0007669"/>
    <property type="project" value="TreeGrafter"/>
</dbReference>
<dbReference type="EMBL" id="PPHD01097166">
    <property type="protein sequence ID" value="POI19656.1"/>
    <property type="molecule type" value="Genomic_DNA"/>
</dbReference>
<dbReference type="GO" id="GO:0019432">
    <property type="term" value="P:triglyceride biosynthetic process"/>
    <property type="evidence" value="ECO:0007669"/>
    <property type="project" value="TreeGrafter"/>
</dbReference>
<dbReference type="GO" id="GO:0003713">
    <property type="term" value="F:transcription coactivator activity"/>
    <property type="evidence" value="ECO:0007669"/>
    <property type="project" value="TreeGrafter"/>
</dbReference>
<feature type="domain" description="Lipin/Ned1/Smp2 (LNS2)" evidence="1">
    <location>
        <begin position="2"/>
        <end position="78"/>
    </location>
</feature>
<dbReference type="Pfam" id="PF08235">
    <property type="entry name" value="LNS2"/>
    <property type="match status" value="1"/>
</dbReference>
<dbReference type="GO" id="GO:0009062">
    <property type="term" value="P:fatty acid catabolic process"/>
    <property type="evidence" value="ECO:0007669"/>
    <property type="project" value="TreeGrafter"/>
</dbReference>
<feature type="non-terminal residue" evidence="2">
    <location>
        <position position="1"/>
    </location>
</feature>
<evidence type="ECO:0000259" key="1">
    <source>
        <dbReference type="Pfam" id="PF08235"/>
    </source>
</evidence>
<dbReference type="AlphaFoldDB" id="A0A2P4S6A9"/>